<dbReference type="SMART" id="SM00642">
    <property type="entry name" value="Aamy"/>
    <property type="match status" value="1"/>
</dbReference>
<evidence type="ECO:0000256" key="2">
    <source>
        <dbReference type="ARBA" id="ARBA00002953"/>
    </source>
</evidence>
<dbReference type="InterPro" id="IPR004193">
    <property type="entry name" value="Glyco_hydro_13_N"/>
</dbReference>
<dbReference type="InterPro" id="IPR037439">
    <property type="entry name" value="Branching_enzy"/>
</dbReference>
<feature type="domain" description="Glycosyl hydrolase family 13 catalytic" evidence="13">
    <location>
        <begin position="136"/>
        <end position="477"/>
    </location>
</feature>
<name>A0A927HDY0_9BACI</name>
<organism evidence="14 15">
    <name type="scientific">Peribacillus faecalis</name>
    <dbReference type="NCBI Taxonomy" id="2772559"/>
    <lineage>
        <taxon>Bacteria</taxon>
        <taxon>Bacillati</taxon>
        <taxon>Bacillota</taxon>
        <taxon>Bacilli</taxon>
        <taxon>Bacillales</taxon>
        <taxon>Bacillaceae</taxon>
        <taxon>Peribacillus</taxon>
    </lineage>
</organism>
<evidence type="ECO:0000256" key="6">
    <source>
        <dbReference type="ARBA" id="ARBA00022600"/>
    </source>
</evidence>
<dbReference type="PIRSF" id="PIRSF000463">
    <property type="entry name" value="GlgB"/>
    <property type="match status" value="1"/>
</dbReference>
<dbReference type="Gene3D" id="2.60.40.10">
    <property type="entry name" value="Immunoglobulins"/>
    <property type="match status" value="1"/>
</dbReference>
<evidence type="ECO:0000313" key="15">
    <source>
        <dbReference type="Proteomes" id="UP000602076"/>
    </source>
</evidence>
<protein>
    <recommendedName>
        <fullName evidence="5 11">1,4-alpha-glucan branching enzyme</fullName>
        <ecNumber evidence="5 11">2.4.1.18</ecNumber>
    </recommendedName>
</protein>
<dbReference type="EMBL" id="JACXSI010000048">
    <property type="protein sequence ID" value="MBD3109943.1"/>
    <property type="molecule type" value="Genomic_DNA"/>
</dbReference>
<comment type="pathway">
    <text evidence="3">Glycan biosynthesis; glycogen biosynthesis.</text>
</comment>
<keyword evidence="8" id="KW-0808">Transferase</keyword>
<evidence type="ECO:0000256" key="7">
    <source>
        <dbReference type="ARBA" id="ARBA00022676"/>
    </source>
</evidence>
<keyword evidence="7" id="KW-0328">Glycosyltransferase</keyword>
<dbReference type="GO" id="GO:0005978">
    <property type="term" value="P:glycogen biosynthetic process"/>
    <property type="evidence" value="ECO:0007669"/>
    <property type="project" value="UniProtKB-UniRule"/>
</dbReference>
<dbReference type="NCBIfam" id="NF008967">
    <property type="entry name" value="PRK12313.1"/>
    <property type="match status" value="1"/>
</dbReference>
<evidence type="ECO:0000256" key="10">
    <source>
        <dbReference type="ARBA" id="ARBA00023277"/>
    </source>
</evidence>
<sequence>MIIQDFFDGRTFDAYEFFGAHIEGDEVVFRTYAPNAVKVSIFGEFNSWQEEEMEELGESGIYCFRSKKARPGMMYKYRIYKQDEKFMDHCDPYGFGMELRPNTASYIVDLTEYQFTDDEWMANRSTNMDEPLNIYEMHLGSWKTNDADENGWFRYNEIADDLIAYVKENHYTHIEFMPLSEHPADCSWGYQNTGFFSPTSRYGTAKELKELVDKCHQAGIGVIIDFVPVHFAVDDYGLNMYDGTALYEFPHSDMADSEWGTRNFMHSRGEVCSFLQSAANYWLKEFHFDGIRMDAISRAIYWQGDPNRGVNTKAIEFIQNMNQGLKQLHPTAMLIAEDSTAYPKVTAPVEHGGLGFDYKWDLGWMNDTLHYFSRSPEERPAEYHKLTFSMHYFYNERFLLPLSHDEVVHGKGTIIQKMWGEYEDKFRQLRALYLYMYTHPGKKLNFMGNEIAHFREWDEKREQDWNLLEFPMHDAFHRYMKKLGELYISVRALYESPYDYHAFHWLVGNDQQQCVYIFERGIGIERIVAAFNFSNHHYKNYRFSTSVPMQLKELMNSDFDLYGGSVPYQLMEFAESDSFEIDLPPLSGRLFKGDVVSLAI</sequence>
<evidence type="ECO:0000256" key="1">
    <source>
        <dbReference type="ARBA" id="ARBA00000826"/>
    </source>
</evidence>
<dbReference type="PANTHER" id="PTHR43651:SF3">
    <property type="entry name" value="1,4-ALPHA-GLUCAN-BRANCHING ENZYME"/>
    <property type="match status" value="1"/>
</dbReference>
<evidence type="ECO:0000256" key="12">
    <source>
        <dbReference type="PIRSR" id="PIRSR000463-1"/>
    </source>
</evidence>
<dbReference type="Proteomes" id="UP000602076">
    <property type="component" value="Unassembled WGS sequence"/>
</dbReference>
<comment type="function">
    <text evidence="2">Catalyzes the formation of the alpha-1,6-glucosidic linkages in glycogen by scission of a 1,4-alpha-linked oligosaccharide from growing alpha-1,4-glucan chains and the subsequent attachment of the oligosaccharide to the alpha-1,6 position.</text>
</comment>
<dbReference type="SUPFAM" id="SSF51011">
    <property type="entry name" value="Glycosyl hydrolase domain"/>
    <property type="match status" value="1"/>
</dbReference>
<evidence type="ECO:0000313" key="14">
    <source>
        <dbReference type="EMBL" id="MBD3109943.1"/>
    </source>
</evidence>
<evidence type="ECO:0000256" key="3">
    <source>
        <dbReference type="ARBA" id="ARBA00004964"/>
    </source>
</evidence>
<dbReference type="InterPro" id="IPR006048">
    <property type="entry name" value="A-amylase/branching_C"/>
</dbReference>
<comment type="caution">
    <text evidence="14">The sequence shown here is derived from an EMBL/GenBank/DDBJ whole genome shotgun (WGS) entry which is preliminary data.</text>
</comment>
<keyword evidence="6" id="KW-0321">Glycogen metabolism</keyword>
<dbReference type="AlphaFoldDB" id="A0A927HDY0"/>
<evidence type="ECO:0000256" key="11">
    <source>
        <dbReference type="NCBIfam" id="TIGR01515"/>
    </source>
</evidence>
<dbReference type="Pfam" id="PF02806">
    <property type="entry name" value="Alpha-amylase_C"/>
    <property type="match status" value="1"/>
</dbReference>
<dbReference type="InterPro" id="IPR017853">
    <property type="entry name" value="GH"/>
</dbReference>
<keyword evidence="9" id="KW-0320">Glycogen biosynthesis</keyword>
<dbReference type="Gene3D" id="2.60.40.1180">
    <property type="entry name" value="Golgi alpha-mannosidase II"/>
    <property type="match status" value="1"/>
</dbReference>
<evidence type="ECO:0000256" key="5">
    <source>
        <dbReference type="ARBA" id="ARBA00012541"/>
    </source>
</evidence>
<dbReference type="GO" id="GO:0043169">
    <property type="term" value="F:cation binding"/>
    <property type="evidence" value="ECO:0007669"/>
    <property type="project" value="InterPro"/>
</dbReference>
<keyword evidence="10" id="KW-0119">Carbohydrate metabolism</keyword>
<dbReference type="InterPro" id="IPR013780">
    <property type="entry name" value="Glyco_hydro_b"/>
</dbReference>
<dbReference type="Gene3D" id="3.20.20.80">
    <property type="entry name" value="Glycosidases"/>
    <property type="match status" value="1"/>
</dbReference>
<evidence type="ECO:0000256" key="9">
    <source>
        <dbReference type="ARBA" id="ARBA00023056"/>
    </source>
</evidence>
<dbReference type="SUPFAM" id="SSF51445">
    <property type="entry name" value="(Trans)glycosidases"/>
    <property type="match status" value="1"/>
</dbReference>
<gene>
    <name evidence="14" type="primary">glgB</name>
    <name evidence="14" type="ORF">IEO70_16510</name>
</gene>
<proteinExistence type="inferred from homology"/>
<evidence type="ECO:0000256" key="4">
    <source>
        <dbReference type="ARBA" id="ARBA00009000"/>
    </source>
</evidence>
<feature type="active site" description="Proton donor" evidence="12">
    <location>
        <position position="337"/>
    </location>
</feature>
<comment type="similarity">
    <text evidence="4">Belongs to the glycosyl hydrolase 13 family. GlgB subfamily.</text>
</comment>
<dbReference type="InterPro" id="IPR006407">
    <property type="entry name" value="GlgB"/>
</dbReference>
<dbReference type="Pfam" id="PF00128">
    <property type="entry name" value="Alpha-amylase"/>
    <property type="match status" value="1"/>
</dbReference>
<dbReference type="InterPro" id="IPR006047">
    <property type="entry name" value="GH13_cat_dom"/>
</dbReference>
<evidence type="ECO:0000256" key="8">
    <source>
        <dbReference type="ARBA" id="ARBA00022679"/>
    </source>
</evidence>
<dbReference type="PANTHER" id="PTHR43651">
    <property type="entry name" value="1,4-ALPHA-GLUCAN-BRANCHING ENZYME"/>
    <property type="match status" value="1"/>
</dbReference>
<accession>A0A927HDY0</accession>
<dbReference type="GO" id="GO:0003844">
    <property type="term" value="F:1,4-alpha-glucan branching enzyme activity"/>
    <property type="evidence" value="ECO:0007669"/>
    <property type="project" value="UniProtKB-UniRule"/>
</dbReference>
<feature type="active site" description="Nucleophile" evidence="12">
    <location>
        <position position="294"/>
    </location>
</feature>
<evidence type="ECO:0000259" key="13">
    <source>
        <dbReference type="SMART" id="SM00642"/>
    </source>
</evidence>
<dbReference type="InterPro" id="IPR013783">
    <property type="entry name" value="Ig-like_fold"/>
</dbReference>
<reference evidence="14" key="1">
    <citation type="submission" date="2020-09" db="EMBL/GenBank/DDBJ databases">
        <title>Bacillus faecalis sp. nov., a moderately halophilic bacterium isolated from cow faeces.</title>
        <authorList>
            <person name="Jiang L."/>
            <person name="Lee J."/>
        </authorList>
    </citation>
    <scope>NUCLEOTIDE SEQUENCE</scope>
    <source>
        <strain evidence="14">AGMB 02131</strain>
    </source>
</reference>
<dbReference type="EC" id="2.4.1.18" evidence="5 11"/>
<dbReference type="CDD" id="cd02855">
    <property type="entry name" value="E_set_GBE_prok_N"/>
    <property type="match status" value="1"/>
</dbReference>
<dbReference type="CDD" id="cd11322">
    <property type="entry name" value="AmyAc_Glg_BE"/>
    <property type="match status" value="1"/>
</dbReference>
<dbReference type="GO" id="GO:0004553">
    <property type="term" value="F:hydrolase activity, hydrolyzing O-glycosyl compounds"/>
    <property type="evidence" value="ECO:0007669"/>
    <property type="project" value="InterPro"/>
</dbReference>
<dbReference type="GO" id="GO:0005829">
    <property type="term" value="C:cytosol"/>
    <property type="evidence" value="ECO:0007669"/>
    <property type="project" value="TreeGrafter"/>
</dbReference>
<keyword evidence="15" id="KW-1185">Reference proteome</keyword>
<dbReference type="NCBIfam" id="TIGR01515">
    <property type="entry name" value="branching_enzym"/>
    <property type="match status" value="1"/>
</dbReference>
<dbReference type="Pfam" id="PF02922">
    <property type="entry name" value="CBM_48"/>
    <property type="match status" value="1"/>
</dbReference>
<comment type="catalytic activity">
    <reaction evidence="1">
        <text>Transfers a segment of a (1-&gt;4)-alpha-D-glucan chain to a primary hydroxy group in a similar glucan chain.</text>
        <dbReference type="EC" id="2.4.1.18"/>
    </reaction>
</comment>
<dbReference type="RefSeq" id="WP_190999478.1">
    <property type="nucleotide sequence ID" value="NZ_JACXSI010000048.1"/>
</dbReference>
<dbReference type="InterPro" id="IPR044143">
    <property type="entry name" value="GlgB_N_E_set_prok"/>
</dbReference>